<proteinExistence type="predicted"/>
<dbReference type="AlphaFoldDB" id="X1ERW1"/>
<feature type="non-terminal residue" evidence="1">
    <location>
        <position position="1"/>
    </location>
</feature>
<organism evidence="1">
    <name type="scientific">marine sediment metagenome</name>
    <dbReference type="NCBI Taxonomy" id="412755"/>
    <lineage>
        <taxon>unclassified sequences</taxon>
        <taxon>metagenomes</taxon>
        <taxon>ecological metagenomes</taxon>
    </lineage>
</organism>
<comment type="caution">
    <text evidence="1">The sequence shown here is derived from an EMBL/GenBank/DDBJ whole genome shotgun (WGS) entry which is preliminary data.</text>
</comment>
<sequence>YQIWGFLNEKNSPICEQLRESYGKDVGRGAGERVTPVVRISQALSHSKQIEHYYMDGRLTKFRIANEDIEPAYIYDIFRLCENDKTAG</sequence>
<gene>
    <name evidence="1" type="ORF">S03H2_08815</name>
</gene>
<dbReference type="EMBL" id="BARU01004357">
    <property type="protein sequence ID" value="GAH19884.1"/>
    <property type="molecule type" value="Genomic_DNA"/>
</dbReference>
<name>X1ERW1_9ZZZZ</name>
<reference evidence="1" key="1">
    <citation type="journal article" date="2014" name="Front. Microbiol.">
        <title>High frequency of phylogenetically diverse reductive dehalogenase-homologous genes in deep subseafloor sedimentary metagenomes.</title>
        <authorList>
            <person name="Kawai M."/>
            <person name="Futagami T."/>
            <person name="Toyoda A."/>
            <person name="Takaki Y."/>
            <person name="Nishi S."/>
            <person name="Hori S."/>
            <person name="Arai W."/>
            <person name="Tsubouchi T."/>
            <person name="Morono Y."/>
            <person name="Uchiyama I."/>
            <person name="Ito T."/>
            <person name="Fujiyama A."/>
            <person name="Inagaki F."/>
            <person name="Takami H."/>
        </authorList>
    </citation>
    <scope>NUCLEOTIDE SEQUENCE</scope>
    <source>
        <strain evidence="1">Expedition CK06-06</strain>
    </source>
</reference>
<protein>
    <submittedName>
        <fullName evidence="1">Uncharacterized protein</fullName>
    </submittedName>
</protein>
<accession>X1ERW1</accession>
<evidence type="ECO:0000313" key="1">
    <source>
        <dbReference type="EMBL" id="GAH19884.1"/>
    </source>
</evidence>